<accession>A0A1H2LKB9</accession>
<dbReference type="InterPro" id="IPR037079">
    <property type="entry name" value="AF2212/PG0164-like_sf"/>
</dbReference>
<dbReference type="AlphaFoldDB" id="A0A1H2LKB9"/>
<sequence length="98" mass="10938">MDREFEGVLFEWRGPAPFHFVAVPEDVADDLREIAPLVSYGWGMVPARVSTGSSSWETALWPKDGGYVVPVRDRFRRAERLEVGRPVTLRVEVGPGGP</sequence>
<evidence type="ECO:0000313" key="1">
    <source>
        <dbReference type="EMBL" id="SDU81480.1"/>
    </source>
</evidence>
<organism evidence="1 2">
    <name type="scientific">Microlunatus sagamiharensis</name>
    <dbReference type="NCBI Taxonomy" id="546874"/>
    <lineage>
        <taxon>Bacteria</taxon>
        <taxon>Bacillati</taxon>
        <taxon>Actinomycetota</taxon>
        <taxon>Actinomycetes</taxon>
        <taxon>Propionibacteriales</taxon>
        <taxon>Propionibacteriaceae</taxon>
        <taxon>Microlunatus</taxon>
    </lineage>
</organism>
<evidence type="ECO:0000313" key="2">
    <source>
        <dbReference type="Proteomes" id="UP000198825"/>
    </source>
</evidence>
<dbReference type="InterPro" id="IPR015018">
    <property type="entry name" value="DUF1905"/>
</dbReference>
<dbReference type="EMBL" id="LT629799">
    <property type="protein sequence ID" value="SDU81480.1"/>
    <property type="molecule type" value="Genomic_DNA"/>
</dbReference>
<name>A0A1H2LKB9_9ACTN</name>
<dbReference type="OrthoDB" id="9808666at2"/>
<proteinExistence type="predicted"/>
<protein>
    <recommendedName>
        <fullName evidence="3">DUF1905 domain-containing protein</fullName>
    </recommendedName>
</protein>
<dbReference type="Pfam" id="PF08922">
    <property type="entry name" value="DUF1905"/>
    <property type="match status" value="1"/>
</dbReference>
<keyword evidence="2" id="KW-1185">Reference proteome</keyword>
<gene>
    <name evidence="1" type="ORF">SAMN04488544_0402</name>
</gene>
<dbReference type="Proteomes" id="UP000198825">
    <property type="component" value="Chromosome I"/>
</dbReference>
<dbReference type="Gene3D" id="2.40.30.100">
    <property type="entry name" value="AF2212/PG0164-like"/>
    <property type="match status" value="1"/>
</dbReference>
<dbReference type="RefSeq" id="WP_091072930.1">
    <property type="nucleotide sequence ID" value="NZ_LT629799.1"/>
</dbReference>
<dbReference type="SUPFAM" id="SSF141694">
    <property type="entry name" value="AF2212/PG0164-like"/>
    <property type="match status" value="1"/>
</dbReference>
<dbReference type="STRING" id="546874.SAMN04488544_0402"/>
<evidence type="ECO:0008006" key="3">
    <source>
        <dbReference type="Google" id="ProtNLM"/>
    </source>
</evidence>
<reference evidence="2" key="1">
    <citation type="submission" date="2016-10" db="EMBL/GenBank/DDBJ databases">
        <authorList>
            <person name="Varghese N."/>
            <person name="Submissions S."/>
        </authorList>
    </citation>
    <scope>NUCLEOTIDE SEQUENCE [LARGE SCALE GENOMIC DNA]</scope>
    <source>
        <strain evidence="2">DSM 21743</strain>
    </source>
</reference>